<dbReference type="AlphaFoldDB" id="A0A8K0N8Y5"/>
<name>A0A8K0N8Y5_COCNU</name>
<proteinExistence type="predicted"/>
<feature type="transmembrane region" description="Helical" evidence="1">
    <location>
        <begin position="45"/>
        <end position="70"/>
    </location>
</feature>
<evidence type="ECO:0000313" key="3">
    <source>
        <dbReference type="EMBL" id="KAG1363454.1"/>
    </source>
</evidence>
<sequence length="162" mass="17381">MERDQKISQTSAIASVLVATVTFAAGFTVPGGYMADGTAVLAKEYAFKVFLLSDAFAFAFSTFATFWFVLAGTTLAQKHTRLLALSLAMLALSMAIASMCIAFGTDQHRRVSPCTGIVLDNVGIASVARKNQATSYCLSAEEKSFMESSWILLAQPTQTRSL</sequence>
<organism evidence="3 4">
    <name type="scientific">Cocos nucifera</name>
    <name type="common">Coconut palm</name>
    <dbReference type="NCBI Taxonomy" id="13894"/>
    <lineage>
        <taxon>Eukaryota</taxon>
        <taxon>Viridiplantae</taxon>
        <taxon>Streptophyta</taxon>
        <taxon>Embryophyta</taxon>
        <taxon>Tracheophyta</taxon>
        <taxon>Spermatophyta</taxon>
        <taxon>Magnoliopsida</taxon>
        <taxon>Liliopsida</taxon>
        <taxon>Arecaceae</taxon>
        <taxon>Arecoideae</taxon>
        <taxon>Cocoseae</taxon>
        <taxon>Attaleinae</taxon>
        <taxon>Cocos</taxon>
    </lineage>
</organism>
<reference evidence="3" key="2">
    <citation type="submission" date="2019-07" db="EMBL/GenBank/DDBJ databases">
        <authorList>
            <person name="Yang Y."/>
            <person name="Bocs S."/>
            <person name="Baudouin L."/>
        </authorList>
    </citation>
    <scope>NUCLEOTIDE SEQUENCE</scope>
    <source>
        <tissue evidence="3">Spear leaf of Hainan Tall coconut</tissue>
    </source>
</reference>
<dbReference type="PANTHER" id="PTHR24177:SF463">
    <property type="entry name" value="OS09G0331600 PROTEIN"/>
    <property type="match status" value="1"/>
</dbReference>
<keyword evidence="1" id="KW-0812">Transmembrane</keyword>
<reference evidence="3" key="1">
    <citation type="journal article" date="2017" name="Gigascience">
        <title>The genome draft of coconut (Cocos nucifera).</title>
        <authorList>
            <person name="Xiao Y."/>
            <person name="Xu P."/>
            <person name="Fan H."/>
            <person name="Baudouin L."/>
            <person name="Xia W."/>
            <person name="Bocs S."/>
            <person name="Xu J."/>
            <person name="Li Q."/>
            <person name="Guo A."/>
            <person name="Zhou L."/>
            <person name="Li J."/>
            <person name="Wu Y."/>
            <person name="Ma Z."/>
            <person name="Armero A."/>
            <person name="Issali A.E."/>
            <person name="Liu N."/>
            <person name="Peng M."/>
            <person name="Yang Y."/>
        </authorList>
    </citation>
    <scope>NUCLEOTIDE SEQUENCE</scope>
    <source>
        <tissue evidence="3">Spear leaf of Hainan Tall coconut</tissue>
    </source>
</reference>
<evidence type="ECO:0000259" key="2">
    <source>
        <dbReference type="Pfam" id="PF13962"/>
    </source>
</evidence>
<dbReference type="InterPro" id="IPR026961">
    <property type="entry name" value="PGG_dom"/>
</dbReference>
<dbReference type="EMBL" id="CM017882">
    <property type="protein sequence ID" value="KAG1363454.1"/>
    <property type="molecule type" value="Genomic_DNA"/>
</dbReference>
<comment type="caution">
    <text evidence="3">The sequence shown here is derived from an EMBL/GenBank/DDBJ whole genome shotgun (WGS) entry which is preliminary data.</text>
</comment>
<evidence type="ECO:0000256" key="1">
    <source>
        <dbReference type="SAM" id="Phobius"/>
    </source>
</evidence>
<accession>A0A8K0N8Y5</accession>
<keyword evidence="4" id="KW-1185">Reference proteome</keyword>
<feature type="transmembrane region" description="Helical" evidence="1">
    <location>
        <begin position="82"/>
        <end position="104"/>
    </location>
</feature>
<keyword evidence="1" id="KW-1133">Transmembrane helix</keyword>
<keyword evidence="1" id="KW-0472">Membrane</keyword>
<evidence type="ECO:0000313" key="4">
    <source>
        <dbReference type="Proteomes" id="UP000797356"/>
    </source>
</evidence>
<dbReference type="PANTHER" id="PTHR24177">
    <property type="entry name" value="CASKIN"/>
    <property type="match status" value="1"/>
</dbReference>
<dbReference type="Proteomes" id="UP000797356">
    <property type="component" value="Chromosome 11"/>
</dbReference>
<dbReference type="OrthoDB" id="10040922at2759"/>
<dbReference type="GO" id="GO:0016020">
    <property type="term" value="C:membrane"/>
    <property type="evidence" value="ECO:0007669"/>
    <property type="project" value="TreeGrafter"/>
</dbReference>
<feature type="transmembrane region" description="Helical" evidence="1">
    <location>
        <begin position="12"/>
        <end position="33"/>
    </location>
</feature>
<protein>
    <recommendedName>
        <fullName evidence="2">PGG domain-containing protein</fullName>
    </recommendedName>
</protein>
<dbReference type="Pfam" id="PF13962">
    <property type="entry name" value="PGG"/>
    <property type="match status" value="1"/>
</dbReference>
<gene>
    <name evidence="3" type="ORF">COCNU_11G002810</name>
</gene>
<feature type="domain" description="PGG" evidence="2">
    <location>
        <begin position="5"/>
        <end position="105"/>
    </location>
</feature>